<protein>
    <submittedName>
        <fullName evidence="6">BlaI/MecI/CopY family transcriptional regulator</fullName>
    </submittedName>
</protein>
<feature type="compositionally biased region" description="Basic and acidic residues" evidence="5">
    <location>
        <begin position="146"/>
        <end position="159"/>
    </location>
</feature>
<comment type="similarity">
    <text evidence="1">Belongs to the BlaI transcriptional regulatory family.</text>
</comment>
<evidence type="ECO:0000256" key="1">
    <source>
        <dbReference type="ARBA" id="ARBA00011046"/>
    </source>
</evidence>
<comment type="caution">
    <text evidence="6">The sequence shown here is derived from an EMBL/GenBank/DDBJ whole genome shotgun (WGS) entry which is preliminary data.</text>
</comment>
<proteinExistence type="inferred from homology"/>
<evidence type="ECO:0000313" key="6">
    <source>
        <dbReference type="EMBL" id="NJP32760.1"/>
    </source>
</evidence>
<dbReference type="RefSeq" id="WP_168001147.1">
    <property type="nucleotide sequence ID" value="NZ_JAATEO010000011.1"/>
</dbReference>
<dbReference type="InterPro" id="IPR005650">
    <property type="entry name" value="BlaI_family"/>
</dbReference>
<name>A0ABX0Z9W0_9ACTN</name>
<accession>A0ABX0Z9W0</accession>
<reference evidence="6 7" key="1">
    <citation type="submission" date="2020-03" db="EMBL/GenBank/DDBJ databases">
        <title>WGS of actinomycetes isolated from Thailand.</title>
        <authorList>
            <person name="Thawai C."/>
        </authorList>
    </citation>
    <scope>NUCLEOTIDE SEQUENCE [LARGE SCALE GENOMIC DNA]</scope>
    <source>
        <strain evidence="6 7">HSS6-12</strain>
    </source>
</reference>
<keyword evidence="2" id="KW-0805">Transcription regulation</keyword>
<dbReference type="EMBL" id="JAATEO010000011">
    <property type="protein sequence ID" value="NJP32760.1"/>
    <property type="molecule type" value="Genomic_DNA"/>
</dbReference>
<evidence type="ECO:0000313" key="7">
    <source>
        <dbReference type="Proteomes" id="UP000783871"/>
    </source>
</evidence>
<evidence type="ECO:0000256" key="2">
    <source>
        <dbReference type="ARBA" id="ARBA00023015"/>
    </source>
</evidence>
<organism evidence="6 7">
    <name type="scientific">Micromonospora thermarum</name>
    <dbReference type="NCBI Taxonomy" id="2720024"/>
    <lineage>
        <taxon>Bacteria</taxon>
        <taxon>Bacillati</taxon>
        <taxon>Actinomycetota</taxon>
        <taxon>Actinomycetes</taxon>
        <taxon>Micromonosporales</taxon>
        <taxon>Micromonosporaceae</taxon>
        <taxon>Micromonospora</taxon>
    </lineage>
</organism>
<dbReference type="Pfam" id="PF03965">
    <property type="entry name" value="Penicillinase_R"/>
    <property type="match status" value="1"/>
</dbReference>
<keyword evidence="3" id="KW-0238">DNA-binding</keyword>
<keyword evidence="7" id="KW-1185">Reference proteome</keyword>
<feature type="region of interest" description="Disordered" evidence="5">
    <location>
        <begin position="120"/>
        <end position="159"/>
    </location>
</feature>
<keyword evidence="4" id="KW-0804">Transcription</keyword>
<dbReference type="Gene3D" id="6.10.140.850">
    <property type="match status" value="1"/>
</dbReference>
<evidence type="ECO:0000256" key="3">
    <source>
        <dbReference type="ARBA" id="ARBA00023125"/>
    </source>
</evidence>
<dbReference type="InterPro" id="IPR036388">
    <property type="entry name" value="WH-like_DNA-bd_sf"/>
</dbReference>
<dbReference type="Proteomes" id="UP000783871">
    <property type="component" value="Unassembled WGS sequence"/>
</dbReference>
<dbReference type="SUPFAM" id="SSF46785">
    <property type="entry name" value="Winged helix' DNA-binding domain"/>
    <property type="match status" value="1"/>
</dbReference>
<evidence type="ECO:0000256" key="4">
    <source>
        <dbReference type="ARBA" id="ARBA00023163"/>
    </source>
</evidence>
<gene>
    <name evidence="6" type="ORF">HCJ94_12370</name>
</gene>
<evidence type="ECO:0000256" key="5">
    <source>
        <dbReference type="SAM" id="MobiDB-lite"/>
    </source>
</evidence>
<sequence>MTRLGDLERAVMDVLWDSVPATSNGVTVREVADALAGRELAYTTVMTVLDRLAGKGMVQREREGRAWRYRAAASREAHIAQLMLDALDLGGSRDAALVRFARSVTGTEADVLRAALGAEAGGSDTATPAADAGPLTQRVENPTTEPARRVRLADEAADR</sequence>
<dbReference type="InterPro" id="IPR036390">
    <property type="entry name" value="WH_DNA-bd_sf"/>
</dbReference>
<dbReference type="Gene3D" id="1.10.10.10">
    <property type="entry name" value="Winged helix-like DNA-binding domain superfamily/Winged helix DNA-binding domain"/>
    <property type="match status" value="1"/>
</dbReference>